<accession>X1UDW2</accession>
<feature type="compositionally biased region" description="Polar residues" evidence="1">
    <location>
        <begin position="83"/>
        <end position="92"/>
    </location>
</feature>
<reference evidence="3" key="1">
    <citation type="journal article" date="2014" name="Front. Microbiol.">
        <title>High frequency of phylogenetically diverse reductive dehalogenase-homologous genes in deep subseafloor sedimentary metagenomes.</title>
        <authorList>
            <person name="Kawai M."/>
            <person name="Futagami T."/>
            <person name="Toyoda A."/>
            <person name="Takaki Y."/>
            <person name="Nishi S."/>
            <person name="Hori S."/>
            <person name="Arai W."/>
            <person name="Tsubouchi T."/>
            <person name="Morono Y."/>
            <person name="Uchiyama I."/>
            <person name="Ito T."/>
            <person name="Fujiyama A."/>
            <person name="Inagaki F."/>
            <person name="Takami H."/>
        </authorList>
    </citation>
    <scope>NUCLEOTIDE SEQUENCE</scope>
    <source>
        <strain evidence="3">Expedition CK06-06</strain>
    </source>
</reference>
<comment type="caution">
    <text evidence="3">The sequence shown here is derived from an EMBL/GenBank/DDBJ whole genome shotgun (WGS) entry which is preliminary data.</text>
</comment>
<feature type="non-terminal residue" evidence="3">
    <location>
        <position position="111"/>
    </location>
</feature>
<keyword evidence="2" id="KW-0812">Transmembrane</keyword>
<gene>
    <name evidence="3" type="ORF">S12H4_38226</name>
</gene>
<dbReference type="EMBL" id="BARW01022986">
    <property type="protein sequence ID" value="GAI90509.1"/>
    <property type="molecule type" value="Genomic_DNA"/>
</dbReference>
<feature type="transmembrane region" description="Helical" evidence="2">
    <location>
        <begin position="7"/>
        <end position="26"/>
    </location>
</feature>
<proteinExistence type="predicted"/>
<name>X1UDW2_9ZZZZ</name>
<evidence type="ECO:0000256" key="1">
    <source>
        <dbReference type="SAM" id="MobiDB-lite"/>
    </source>
</evidence>
<feature type="compositionally biased region" description="Basic and acidic residues" evidence="1">
    <location>
        <begin position="95"/>
        <end position="111"/>
    </location>
</feature>
<keyword evidence="2" id="KW-1133">Transmembrane helix</keyword>
<feature type="region of interest" description="Disordered" evidence="1">
    <location>
        <begin position="69"/>
        <end position="111"/>
    </location>
</feature>
<evidence type="ECO:0000256" key="2">
    <source>
        <dbReference type="SAM" id="Phobius"/>
    </source>
</evidence>
<keyword evidence="2" id="KW-0472">Membrane</keyword>
<evidence type="ECO:0000313" key="3">
    <source>
        <dbReference type="EMBL" id="GAI90509.1"/>
    </source>
</evidence>
<protein>
    <submittedName>
        <fullName evidence="3">Uncharacterized protein</fullName>
    </submittedName>
</protein>
<organism evidence="3">
    <name type="scientific">marine sediment metagenome</name>
    <dbReference type="NCBI Taxonomy" id="412755"/>
    <lineage>
        <taxon>unclassified sequences</taxon>
        <taxon>metagenomes</taxon>
        <taxon>ecological metagenomes</taxon>
    </lineage>
</organism>
<dbReference type="AlphaFoldDB" id="X1UDW2"/>
<sequence length="111" mass="12129">MTSDAKIGLLLGLVFIFIIAFLINGLPSFNGRNNSELTTNVVGLQNNPTGLAARERKVINWTNSIEKQNTEALTPPMGDPNIRFQTPLSQNPAVVKKENPATLKESDKVKP</sequence>